<evidence type="ECO:0008006" key="3">
    <source>
        <dbReference type="Google" id="ProtNLM"/>
    </source>
</evidence>
<organism evidence="1 2">
    <name type="scientific">Mesorhizobium huakuii</name>
    <dbReference type="NCBI Taxonomy" id="28104"/>
    <lineage>
        <taxon>Bacteria</taxon>
        <taxon>Pseudomonadati</taxon>
        <taxon>Pseudomonadota</taxon>
        <taxon>Alphaproteobacteria</taxon>
        <taxon>Hyphomicrobiales</taxon>
        <taxon>Phyllobacteriaceae</taxon>
        <taxon>Mesorhizobium</taxon>
    </lineage>
</organism>
<dbReference type="Proteomes" id="UP000515465">
    <property type="component" value="Plasmid p_1"/>
</dbReference>
<dbReference type="InterPro" id="IPR021123">
    <property type="entry name" value="T3SS_needle-like"/>
</dbReference>
<sequence>MSRISGPNLNANSITSNIGSATVSAERNFSSLMTSMDPDNASDLLKVQSTGQQWALSLALESSVIGMIYNALKGVVQKIG</sequence>
<dbReference type="Pfam" id="PF09392">
    <property type="entry name" value="T3SS_needle_F"/>
    <property type="match status" value="1"/>
</dbReference>
<dbReference type="EMBL" id="CP050299">
    <property type="protein sequence ID" value="QND62157.1"/>
    <property type="molecule type" value="Genomic_DNA"/>
</dbReference>
<keyword evidence="1" id="KW-0614">Plasmid</keyword>
<dbReference type="RefSeq" id="WP_183465874.1">
    <property type="nucleotide sequence ID" value="NZ_CP050299.1"/>
</dbReference>
<name>A0A7G6T5X5_9HYPH</name>
<dbReference type="Gene3D" id="1.20.58.90">
    <property type="match status" value="1"/>
</dbReference>
<evidence type="ECO:0000313" key="1">
    <source>
        <dbReference type="EMBL" id="QND62157.1"/>
    </source>
</evidence>
<gene>
    <name evidence="1" type="ORF">HB778_39495</name>
</gene>
<dbReference type="GO" id="GO:0015031">
    <property type="term" value="P:protein transport"/>
    <property type="evidence" value="ECO:0007669"/>
    <property type="project" value="InterPro"/>
</dbReference>
<proteinExistence type="predicted"/>
<dbReference type="SUPFAM" id="SSF140129">
    <property type="entry name" value="MxiH-like"/>
    <property type="match status" value="1"/>
</dbReference>
<accession>A0A7G6T5X5</accession>
<geneLocation type="plasmid" evidence="1 2">
    <name>p_1</name>
</geneLocation>
<evidence type="ECO:0000313" key="2">
    <source>
        <dbReference type="Proteomes" id="UP000515465"/>
    </source>
</evidence>
<dbReference type="AlphaFoldDB" id="A0A7G6T5X5"/>
<protein>
    <recommendedName>
        <fullName evidence="3">EscF/YscF/HrpA family type III secretion system needle major subunit</fullName>
    </recommendedName>
</protein>
<reference evidence="2" key="1">
    <citation type="journal article" date="2020" name="Mol. Plant Microbe">
        <title>Rhizobial microsymbionts of the narrowly endemic Oxytropis species growing in Kamchatka are characterized by significant genetic diversity and possess a set of genes that are associated with T3SS and T6SS secretion systems and can affect the development of symbiosis.</title>
        <authorList>
            <person name="Safronova V."/>
            <person name="Guro P."/>
            <person name="Sazanova A."/>
            <person name="Kuznetsova I."/>
            <person name="Belimov A."/>
            <person name="Yakubov V."/>
            <person name="Chirak E."/>
            <person name="Afonin A."/>
            <person name="Gogolev Y."/>
            <person name="Andronov E."/>
            <person name="Tikhonovich I."/>
        </authorList>
    </citation>
    <scope>NUCLEOTIDE SEQUENCE [LARGE SCALE GENOMIC DNA]</scope>
    <source>
        <strain evidence="2">583</strain>
        <plasmid evidence="2">p_1</plasmid>
    </source>
</reference>
<dbReference type="InterPro" id="IPR037203">
    <property type="entry name" value="T3SS_needle-like_sf"/>
</dbReference>